<dbReference type="PROSITE" id="PS51318">
    <property type="entry name" value="TAT"/>
    <property type="match status" value="1"/>
</dbReference>
<evidence type="ECO:0000313" key="3">
    <source>
        <dbReference type="Proteomes" id="UP000270342"/>
    </source>
</evidence>
<proteinExistence type="predicted"/>
<comment type="caution">
    <text evidence="2">The sequence shown here is derived from an EMBL/GenBank/DDBJ whole genome shotgun (WGS) entry which is preliminary data.</text>
</comment>
<feature type="chain" id="PRO_5019751397" evidence="1">
    <location>
        <begin position="21"/>
        <end position="167"/>
    </location>
</feature>
<dbReference type="InterPro" id="IPR006311">
    <property type="entry name" value="TAT_signal"/>
</dbReference>
<sequence length="167" mass="18674">MLSRRSFLIAMSSLAGSGAAASFDGRVFLSHERTAGTRVDRLQVVDVVDARHVVDAQHVDDTLHIVDARWIRNGRVRAPRPLVRLDGDAGELWHRVLRPSIERHATRDDARRLVAIEGWTSHADAFVLTTLGSAHGIAYGITHGIANRVAHDDMIEWRIELRVPKRI</sequence>
<dbReference type="OrthoDB" id="9009686at2"/>
<accession>A0A494XYX8</accession>
<dbReference type="RefSeq" id="WP_121086297.1">
    <property type="nucleotide sequence ID" value="NZ_RBZU01000004.1"/>
</dbReference>
<name>A0A494XYX8_9BURK</name>
<gene>
    <name evidence="2" type="ORF">D7S86_10880</name>
</gene>
<feature type="signal peptide" evidence="1">
    <location>
        <begin position="1"/>
        <end position="20"/>
    </location>
</feature>
<protein>
    <submittedName>
        <fullName evidence="2">Uncharacterized protein</fullName>
    </submittedName>
</protein>
<evidence type="ECO:0000313" key="2">
    <source>
        <dbReference type="EMBL" id="RKP55722.1"/>
    </source>
</evidence>
<keyword evidence="1" id="KW-0732">Signal</keyword>
<reference evidence="2 3" key="1">
    <citation type="submission" date="2018-10" db="EMBL/GenBank/DDBJ databases">
        <title>Robbsia sp. DHC34, isolated from soil.</title>
        <authorList>
            <person name="Gao Z.-H."/>
            <person name="Qiu L.-H."/>
        </authorList>
    </citation>
    <scope>NUCLEOTIDE SEQUENCE [LARGE SCALE GENOMIC DNA]</scope>
    <source>
        <strain evidence="2 3">DHC34</strain>
    </source>
</reference>
<evidence type="ECO:0000256" key="1">
    <source>
        <dbReference type="SAM" id="SignalP"/>
    </source>
</evidence>
<dbReference type="EMBL" id="RBZU01000004">
    <property type="protein sequence ID" value="RKP55722.1"/>
    <property type="molecule type" value="Genomic_DNA"/>
</dbReference>
<keyword evidence="3" id="KW-1185">Reference proteome</keyword>
<dbReference type="Proteomes" id="UP000270342">
    <property type="component" value="Unassembled WGS sequence"/>
</dbReference>
<dbReference type="AlphaFoldDB" id="A0A494XYX8"/>
<organism evidence="2 3">
    <name type="scientific">Pararobbsia silviterrae</name>
    <dbReference type="NCBI Taxonomy" id="1792498"/>
    <lineage>
        <taxon>Bacteria</taxon>
        <taxon>Pseudomonadati</taxon>
        <taxon>Pseudomonadota</taxon>
        <taxon>Betaproteobacteria</taxon>
        <taxon>Burkholderiales</taxon>
        <taxon>Burkholderiaceae</taxon>
        <taxon>Pararobbsia</taxon>
    </lineage>
</organism>